<keyword evidence="2" id="KW-0812">Transmembrane</keyword>
<gene>
    <name evidence="3" type="ORF">H5410_031546</name>
</gene>
<feature type="compositionally biased region" description="Basic and acidic residues" evidence="1">
    <location>
        <begin position="1"/>
        <end position="10"/>
    </location>
</feature>
<evidence type="ECO:0000313" key="3">
    <source>
        <dbReference type="EMBL" id="KAG5600176.1"/>
    </source>
</evidence>
<evidence type="ECO:0000313" key="4">
    <source>
        <dbReference type="Proteomes" id="UP000824120"/>
    </source>
</evidence>
<dbReference type="EMBL" id="JACXVP010000006">
    <property type="protein sequence ID" value="KAG5600176.1"/>
    <property type="molecule type" value="Genomic_DNA"/>
</dbReference>
<feature type="compositionally biased region" description="Acidic residues" evidence="1">
    <location>
        <begin position="83"/>
        <end position="92"/>
    </location>
</feature>
<feature type="region of interest" description="Disordered" evidence="1">
    <location>
        <begin position="1"/>
        <end position="96"/>
    </location>
</feature>
<accession>A0A9J5YKH3</accession>
<feature type="transmembrane region" description="Helical" evidence="2">
    <location>
        <begin position="158"/>
        <end position="177"/>
    </location>
</feature>
<evidence type="ECO:0000256" key="1">
    <source>
        <dbReference type="SAM" id="MobiDB-lite"/>
    </source>
</evidence>
<reference evidence="3 4" key="1">
    <citation type="submission" date="2020-09" db="EMBL/GenBank/DDBJ databases">
        <title>De no assembly of potato wild relative species, Solanum commersonii.</title>
        <authorList>
            <person name="Cho K."/>
        </authorList>
    </citation>
    <scope>NUCLEOTIDE SEQUENCE [LARGE SCALE GENOMIC DNA]</scope>
    <source>
        <strain evidence="3">LZ3.2</strain>
        <tissue evidence="3">Leaf</tissue>
    </source>
</reference>
<protein>
    <submittedName>
        <fullName evidence="3">Uncharacterized protein</fullName>
    </submittedName>
</protein>
<dbReference type="Proteomes" id="UP000824120">
    <property type="component" value="Chromosome 6"/>
</dbReference>
<comment type="caution">
    <text evidence="3">The sequence shown here is derived from an EMBL/GenBank/DDBJ whole genome shotgun (WGS) entry which is preliminary data.</text>
</comment>
<evidence type="ECO:0000256" key="2">
    <source>
        <dbReference type="SAM" id="Phobius"/>
    </source>
</evidence>
<proteinExistence type="predicted"/>
<feature type="compositionally biased region" description="Basic and acidic residues" evidence="1">
    <location>
        <begin position="54"/>
        <end position="82"/>
    </location>
</feature>
<name>A0A9J5YKH3_SOLCO</name>
<dbReference type="OrthoDB" id="1305840at2759"/>
<keyword evidence="2" id="KW-0472">Membrane</keyword>
<keyword evidence="2" id="KW-1133">Transmembrane helix</keyword>
<sequence length="293" mass="33860">MAKTRGDIIKRYGPNASKNKKRKAEEVSKASKKKKIIVEEHETNSDSDTMAEIDNYHDSSARSSDDVESSNDKSDSEDESSRDTQTGDEDEDPRSLSICAKDISGKSYDLKTWIDEIGSFPAKKIVRARMDVYCDLINLLNKINLKKQSEVVNERGNALYALYGFLWAFLVWIYEVFPHLGKYVKKSLDSPLPISHLLRWHTTKNIILTKAIHLSTKEKVQKYKVYLSLFSNIYYLVNVMSLQQIRLLGINNFVIYKSYFVTKNLGRRKIICQSVVTKYVSLKVYKYDLVLRR</sequence>
<organism evidence="3 4">
    <name type="scientific">Solanum commersonii</name>
    <name type="common">Commerson's wild potato</name>
    <name type="synonym">Commerson's nightshade</name>
    <dbReference type="NCBI Taxonomy" id="4109"/>
    <lineage>
        <taxon>Eukaryota</taxon>
        <taxon>Viridiplantae</taxon>
        <taxon>Streptophyta</taxon>
        <taxon>Embryophyta</taxon>
        <taxon>Tracheophyta</taxon>
        <taxon>Spermatophyta</taxon>
        <taxon>Magnoliopsida</taxon>
        <taxon>eudicotyledons</taxon>
        <taxon>Gunneridae</taxon>
        <taxon>Pentapetalae</taxon>
        <taxon>asterids</taxon>
        <taxon>lamiids</taxon>
        <taxon>Solanales</taxon>
        <taxon>Solanaceae</taxon>
        <taxon>Solanoideae</taxon>
        <taxon>Solaneae</taxon>
        <taxon>Solanum</taxon>
    </lineage>
</organism>
<dbReference type="AlphaFoldDB" id="A0A9J5YKH3"/>
<keyword evidence="4" id="KW-1185">Reference proteome</keyword>